<dbReference type="Pfam" id="PF06796">
    <property type="entry name" value="NapE"/>
    <property type="match status" value="1"/>
</dbReference>
<dbReference type="InterPro" id="IPR004448">
    <property type="entry name" value="Nitrate_reductase_NapE"/>
</dbReference>
<organism evidence="3 4">
    <name type="scientific">Billgrantia sulfidoxydans</name>
    <dbReference type="NCBI Taxonomy" id="2733484"/>
    <lineage>
        <taxon>Bacteria</taxon>
        <taxon>Pseudomonadati</taxon>
        <taxon>Pseudomonadota</taxon>
        <taxon>Gammaproteobacteria</taxon>
        <taxon>Oceanospirillales</taxon>
        <taxon>Halomonadaceae</taxon>
        <taxon>Billgrantia</taxon>
    </lineage>
</organism>
<accession>A0ABX7W9L3</accession>
<keyword evidence="2" id="KW-0472">Membrane</keyword>
<evidence type="ECO:0000313" key="4">
    <source>
        <dbReference type="Proteomes" id="UP000671868"/>
    </source>
</evidence>
<evidence type="ECO:0000256" key="1">
    <source>
        <dbReference type="SAM" id="MobiDB-lite"/>
    </source>
</evidence>
<sequence>MQRTIDKPSRKRKPQTPEEQQEKKRELLVFLFLAGILFPILAVLVVSGYGFAVWIFQIFAGPPGPPG</sequence>
<protein>
    <submittedName>
        <fullName evidence="3">Periplasmic nitrate reductase, NapE protein</fullName>
    </submittedName>
</protein>
<proteinExistence type="predicted"/>
<keyword evidence="2" id="KW-1133">Transmembrane helix</keyword>
<keyword evidence="2" id="KW-0812">Transmembrane</keyword>
<dbReference type="InterPro" id="IPR010649">
    <property type="entry name" value="NapE_TorE"/>
</dbReference>
<evidence type="ECO:0000256" key="2">
    <source>
        <dbReference type="SAM" id="Phobius"/>
    </source>
</evidence>
<reference evidence="3 4" key="1">
    <citation type="journal article" date="2021" name="Front. Microbiol.">
        <title>Aerobic Denitrification and Heterotrophic Sulfur Oxidation in the Genus Halomonas Revealed by Six Novel Species Characterizations and Genome-Based Analysis.</title>
        <authorList>
            <person name="Wang L."/>
            <person name="Shao Z."/>
        </authorList>
    </citation>
    <scope>NUCLEOTIDE SEQUENCE [LARGE SCALE GENOMIC DNA]</scope>
    <source>
        <strain evidence="3 4">MCCC 1A11059</strain>
    </source>
</reference>
<dbReference type="NCBIfam" id="TIGR02973">
    <property type="entry name" value="nitrate_rd_NapE"/>
    <property type="match status" value="1"/>
</dbReference>
<dbReference type="RefSeq" id="WP_197448753.1">
    <property type="nucleotide sequence ID" value="NZ_CP053381.1"/>
</dbReference>
<feature type="transmembrane region" description="Helical" evidence="2">
    <location>
        <begin position="27"/>
        <end position="60"/>
    </location>
</feature>
<dbReference type="EMBL" id="CP053381">
    <property type="protein sequence ID" value="QTP56621.1"/>
    <property type="molecule type" value="Genomic_DNA"/>
</dbReference>
<dbReference type="Proteomes" id="UP000671868">
    <property type="component" value="Chromosome"/>
</dbReference>
<feature type="region of interest" description="Disordered" evidence="1">
    <location>
        <begin position="1"/>
        <end position="21"/>
    </location>
</feature>
<name>A0ABX7W9L3_9GAMM</name>
<gene>
    <name evidence="3" type="primary">napE</name>
    <name evidence="3" type="ORF">HNO51_19185</name>
</gene>
<evidence type="ECO:0000313" key="3">
    <source>
        <dbReference type="EMBL" id="QTP56621.1"/>
    </source>
</evidence>
<keyword evidence="4" id="KW-1185">Reference proteome</keyword>